<feature type="domain" description="Calcineurin-like phosphoesterase" evidence="1">
    <location>
        <begin position="214"/>
        <end position="389"/>
    </location>
</feature>
<dbReference type="GO" id="GO:0006388">
    <property type="term" value="P:tRNA splicing, via endonucleolytic cleavage and ligation"/>
    <property type="evidence" value="ECO:0007669"/>
    <property type="project" value="TreeGrafter"/>
</dbReference>
<evidence type="ECO:0000313" key="4">
    <source>
        <dbReference type="Proteomes" id="UP000501076"/>
    </source>
</evidence>
<dbReference type="GO" id="GO:0016787">
    <property type="term" value="F:hydrolase activity"/>
    <property type="evidence" value="ECO:0007669"/>
    <property type="project" value="InterPro"/>
</dbReference>
<dbReference type="Pfam" id="PF13671">
    <property type="entry name" value="AAA_33"/>
    <property type="match status" value="1"/>
</dbReference>
<name>A0A6M6E6D2_PRIMG</name>
<reference evidence="3 4" key="1">
    <citation type="submission" date="2019-10" db="EMBL/GenBank/DDBJ databases">
        <title>Complete genome sequences for adaption low water activity.</title>
        <authorList>
            <person name="Zhao L."/>
            <person name="Zhong J."/>
        </authorList>
    </citation>
    <scope>NUCLEOTIDE SEQUENCE [LARGE SCALE GENOMIC DNA]</scope>
    <source>
        <strain evidence="3 4">FDU301</strain>
        <plasmid evidence="4">pfdu301a</plasmid>
    </source>
</reference>
<dbReference type="Pfam" id="PF09511">
    <property type="entry name" value="RNA_lig_T4_1"/>
    <property type="match status" value="1"/>
</dbReference>
<dbReference type="Proteomes" id="UP000501076">
    <property type="component" value="Plasmid pFDU301A"/>
</dbReference>
<dbReference type="InterPro" id="IPR027417">
    <property type="entry name" value="P-loop_NTPase"/>
</dbReference>
<proteinExistence type="predicted"/>
<dbReference type="SUPFAM" id="SSF56300">
    <property type="entry name" value="Metallo-dependent phosphatases"/>
    <property type="match status" value="1"/>
</dbReference>
<sequence>MSLFYFLNVFSKLKKALDIIIFSPEKNIIISEFNERRDNMSNTLVVLKGLPGAGKSHFLKTKGLDVYSISPDQVRNLVAAPVQVEGGVYKVNHYFEKQVRKLVLDLVEKRLQRGELTIIDATHSKLTYWNEYRQLAEKYKAKLYCLDFSHIDIETAKKQNVLREEYKQVDDLIIEKINTQLEKWILPEDIEVIKPGEWDSKFKWELINLSHYKRIHHFGDIHGCYEPLQFYLKDGVKEDELYIFVGDYVDRGIQNAKVLNYLFSIMNLPNVVFLEGNHESHLINWANNLQAKSKEFERHTKTELEKESVSRKTTRYFCKKLKKAVYYQYEDKEVLVTHGGISKIPDNLLTLSSEQMVRGVGNYSTNIDELFTKNNPKHTYQVHGHRNTFELPIRAAKRSFNLEGGIERGGCLRVLVLDGDGFHPIKVKNTTVSARYEKVEEKVFKNHTLLKELKESRYIKELPQQHYQNISSFNFKEKVFKKGLWDKQTIKARGLFINTESTEIVSRSYNKFFNLNEREETSIKKLKETLLFPVSLYVKENGFLGILGYDSHYKNVIYSTKNYIQSKHADLFRESFFERVSLEREEKIMKALRDKSLSLVFEVVDPLNDPHIIEYKDSKLILLDAIYREEDFRKLTYEQLTNLGNELGMQIKEKAFTFNAWEELEEWYNKAEKDFSNQLEGYVLEDKNGFITKIKLPYYNFWKWMRSEVEKIDKGIEPSKEALNNSRGETFLKWYKGSKHKKMNQDIITLRKEFYRDRI</sequence>
<dbReference type="CDD" id="cd00144">
    <property type="entry name" value="MPP_PPP_family"/>
    <property type="match status" value="1"/>
</dbReference>
<keyword evidence="3" id="KW-0614">Plasmid</keyword>
<dbReference type="Gene3D" id="3.40.50.300">
    <property type="entry name" value="P-loop containing nucleotide triphosphate hydrolases"/>
    <property type="match status" value="1"/>
</dbReference>
<dbReference type="PANTHER" id="PTHR32004:SF1">
    <property type="entry name" value="TRNA LIGASE"/>
    <property type="match status" value="1"/>
</dbReference>
<geneLocation type="plasmid" evidence="4">
    <name>pfdu301a</name>
</geneLocation>
<gene>
    <name evidence="3" type="ORF">FDZ14_28690</name>
</gene>
<feature type="domain" description="T4 RNA ligase 1-like N-terminal" evidence="2">
    <location>
        <begin position="491"/>
        <end position="699"/>
    </location>
</feature>
<dbReference type="Gene3D" id="3.60.21.10">
    <property type="match status" value="1"/>
</dbReference>
<dbReference type="SUPFAM" id="SSF52540">
    <property type="entry name" value="P-loop containing nucleoside triphosphate hydrolases"/>
    <property type="match status" value="1"/>
</dbReference>
<dbReference type="AlphaFoldDB" id="A0A6M6E6D2"/>
<evidence type="ECO:0000313" key="3">
    <source>
        <dbReference type="EMBL" id="QJX80077.1"/>
    </source>
</evidence>
<evidence type="ECO:0000259" key="2">
    <source>
        <dbReference type="Pfam" id="PF09511"/>
    </source>
</evidence>
<dbReference type="InterPro" id="IPR004843">
    <property type="entry name" value="Calcineurin-like_PHP"/>
</dbReference>
<dbReference type="InterPro" id="IPR019039">
    <property type="entry name" value="T4-Rnl1-like_N"/>
</dbReference>
<dbReference type="GO" id="GO:0003972">
    <property type="term" value="F:RNA ligase (ATP) activity"/>
    <property type="evidence" value="ECO:0007669"/>
    <property type="project" value="TreeGrafter"/>
</dbReference>
<dbReference type="Pfam" id="PF00149">
    <property type="entry name" value="Metallophos"/>
    <property type="match status" value="1"/>
</dbReference>
<protein>
    <submittedName>
        <fullName evidence="3">AAA family ATPase</fullName>
    </submittedName>
</protein>
<dbReference type="InterPro" id="IPR029052">
    <property type="entry name" value="Metallo-depent_PP-like"/>
</dbReference>
<dbReference type="PANTHER" id="PTHR32004">
    <property type="entry name" value="TRNA LIGASE"/>
    <property type="match status" value="1"/>
</dbReference>
<accession>A0A6M6E6D2</accession>
<organism evidence="3 4">
    <name type="scientific">Priestia megaterium</name>
    <name type="common">Bacillus megaterium</name>
    <dbReference type="NCBI Taxonomy" id="1404"/>
    <lineage>
        <taxon>Bacteria</taxon>
        <taxon>Bacillati</taxon>
        <taxon>Bacillota</taxon>
        <taxon>Bacilli</taxon>
        <taxon>Bacillales</taxon>
        <taxon>Bacillaceae</taxon>
        <taxon>Priestia</taxon>
    </lineage>
</organism>
<dbReference type="EMBL" id="CP045273">
    <property type="protein sequence ID" value="QJX80077.1"/>
    <property type="molecule type" value="Genomic_DNA"/>
</dbReference>
<evidence type="ECO:0000259" key="1">
    <source>
        <dbReference type="Pfam" id="PF00149"/>
    </source>
</evidence>